<accession>A0ABM8ZVA1</accession>
<dbReference type="PROSITE" id="PS51257">
    <property type="entry name" value="PROKAR_LIPOPROTEIN"/>
    <property type="match status" value="1"/>
</dbReference>
<dbReference type="RefSeq" id="WP_237466542.1">
    <property type="nucleotide sequence ID" value="NZ_CAKLDI010000001.1"/>
</dbReference>
<dbReference type="PIRSF" id="PIRSF028688">
    <property type="entry name" value="UCP_imp_028688"/>
    <property type="match status" value="1"/>
</dbReference>
<protein>
    <recommendedName>
        <fullName evidence="1">FlgO domain-containing protein</fullName>
    </recommendedName>
</protein>
<dbReference type="Pfam" id="PF17680">
    <property type="entry name" value="FlgO"/>
    <property type="match status" value="1"/>
</dbReference>
<comment type="caution">
    <text evidence="2">The sequence shown here is derived from an EMBL/GenBank/DDBJ whole genome shotgun (WGS) entry which is preliminary data.</text>
</comment>
<dbReference type="Proteomes" id="UP000838672">
    <property type="component" value="Unassembled WGS sequence"/>
</dbReference>
<evidence type="ECO:0000313" key="2">
    <source>
        <dbReference type="EMBL" id="CAH0534143.1"/>
    </source>
</evidence>
<evidence type="ECO:0000259" key="1">
    <source>
        <dbReference type="Pfam" id="PF17680"/>
    </source>
</evidence>
<reference evidence="2" key="1">
    <citation type="submission" date="2021-11" db="EMBL/GenBank/DDBJ databases">
        <authorList>
            <person name="Rodrigo-Torres L."/>
            <person name="Arahal R. D."/>
            <person name="Lucena T."/>
        </authorList>
    </citation>
    <scope>NUCLEOTIDE SEQUENCE</scope>
    <source>
        <strain evidence="2">CECT 7929</strain>
    </source>
</reference>
<evidence type="ECO:0000313" key="3">
    <source>
        <dbReference type="Proteomes" id="UP000838672"/>
    </source>
</evidence>
<sequence>MKPWFFLLASFALSGCAYTPVYNGKEEYSGAGYLLDYTPRHTLDYFVQGMADQLVASNQYLTPRTPIAITSFVEVQNLEETDWLGNTVSEAFMYQMQQRGFTVIDFKATGSIQVTPDGDFALSRNWEELAQSQQVDYVLTGTMLRQSGGVMINARIVGIRSRVVVASAQGFLPQDRIGRDLDNLNRVRLEDGAIIRDDAVMTERYNVILKP</sequence>
<name>A0ABM8ZVA1_9VIBR</name>
<dbReference type="EMBL" id="CAKLDI010000001">
    <property type="protein sequence ID" value="CAH0534143.1"/>
    <property type="molecule type" value="Genomic_DNA"/>
</dbReference>
<organism evidence="2 3">
    <name type="scientific">Vibrio stylophorae</name>
    <dbReference type="NCBI Taxonomy" id="659351"/>
    <lineage>
        <taxon>Bacteria</taxon>
        <taxon>Pseudomonadati</taxon>
        <taxon>Pseudomonadota</taxon>
        <taxon>Gammaproteobacteria</taxon>
        <taxon>Vibrionales</taxon>
        <taxon>Vibrionaceae</taxon>
        <taxon>Vibrio</taxon>
    </lineage>
</organism>
<dbReference type="InterPro" id="IPR041215">
    <property type="entry name" value="FlgO_dom"/>
</dbReference>
<proteinExistence type="predicted"/>
<gene>
    <name evidence="2" type="ORF">VST7929_02044</name>
</gene>
<dbReference type="InterPro" id="IPR014549">
    <property type="entry name" value="FlgO"/>
</dbReference>
<feature type="domain" description="FlgO" evidence="1">
    <location>
        <begin position="49"/>
        <end position="176"/>
    </location>
</feature>
<keyword evidence="3" id="KW-1185">Reference proteome</keyword>